<dbReference type="InterPro" id="IPR021518">
    <property type="entry name" value="DUF3181"/>
</dbReference>
<dbReference type="AlphaFoldDB" id="Q7V333"/>
<reference evidence="1 2" key="1">
    <citation type="journal article" date="2003" name="Nature">
        <title>Genome divergence in two Prochlorococcus ecotypes reflects oceanic niche differentiation.</title>
        <authorList>
            <person name="Rocap G."/>
            <person name="Larimer F.W."/>
            <person name="Lamerdin J.E."/>
            <person name="Malfatti S."/>
            <person name="Chain P."/>
            <person name="Ahlgren N.A."/>
            <person name="Arellano A."/>
            <person name="Coleman M."/>
            <person name="Hauser L."/>
            <person name="Hess W.R."/>
            <person name="Johnson Z.I."/>
            <person name="Land M.L."/>
            <person name="Lindell D."/>
            <person name="Post A.F."/>
            <person name="Regala W."/>
            <person name="Shah M."/>
            <person name="Shaw S.L."/>
            <person name="Steglich C."/>
            <person name="Sullivan M.B."/>
            <person name="Ting C.S."/>
            <person name="Tolonen A."/>
            <person name="Webb E.A."/>
            <person name="Zinser E.R."/>
            <person name="Chisholm S.W."/>
        </authorList>
    </citation>
    <scope>NUCLEOTIDE SEQUENCE [LARGE SCALE GENOMIC DNA]</scope>
    <source>
        <strain evidence="2">CCMP1986 / NIES-2087 / MED4</strain>
    </source>
</reference>
<dbReference type="RefSeq" id="WP_011131897.1">
    <property type="nucleotide sequence ID" value="NC_005072.1"/>
</dbReference>
<evidence type="ECO:0008006" key="3">
    <source>
        <dbReference type="Google" id="ProtNLM"/>
    </source>
</evidence>
<dbReference type="Pfam" id="PF11378">
    <property type="entry name" value="DUF3181"/>
    <property type="match status" value="1"/>
</dbReference>
<dbReference type="eggNOG" id="ENOG50321G0">
    <property type="taxonomic scope" value="Bacteria"/>
</dbReference>
<dbReference type="KEGG" id="pmm:PMM0260"/>
<evidence type="ECO:0000313" key="2">
    <source>
        <dbReference type="Proteomes" id="UP000001026"/>
    </source>
</evidence>
<proteinExistence type="predicted"/>
<dbReference type="OrthoDB" id="465245at2"/>
<dbReference type="STRING" id="59919.PMM0260"/>
<dbReference type="EMBL" id="BX548174">
    <property type="protein sequence ID" value="CAE18719.1"/>
    <property type="molecule type" value="Genomic_DNA"/>
</dbReference>
<dbReference type="HOGENOM" id="CLU_162926_0_0_3"/>
<organism evidence="1 2">
    <name type="scientific">Prochlorococcus marinus subsp. pastoris (strain CCMP1986 / NIES-2087 / MED4)</name>
    <dbReference type="NCBI Taxonomy" id="59919"/>
    <lineage>
        <taxon>Bacteria</taxon>
        <taxon>Bacillati</taxon>
        <taxon>Cyanobacteriota</taxon>
        <taxon>Cyanophyceae</taxon>
        <taxon>Synechococcales</taxon>
        <taxon>Prochlorococcaceae</taxon>
        <taxon>Prochlorococcus</taxon>
    </lineage>
</organism>
<accession>Q7V333</accession>
<dbReference type="Proteomes" id="UP000001026">
    <property type="component" value="Chromosome"/>
</dbReference>
<name>Q7V333_PROMP</name>
<protein>
    <recommendedName>
        <fullName evidence="3">DUF3181 domain-containing protein</fullName>
    </recommendedName>
</protein>
<sequence>MNSQMQISDLENIISEKIFIKIEKWNLYLGDAGLARNLALECISNLDKGSQQAAKLGLEAIKVKIGDGNQTILLSKLITASQICDLEEILGNL</sequence>
<gene>
    <name evidence="1" type="ordered locus">PMM0260</name>
</gene>
<evidence type="ECO:0000313" key="1">
    <source>
        <dbReference type="EMBL" id="CAE18719.1"/>
    </source>
</evidence>